<evidence type="ECO:0000313" key="1">
    <source>
        <dbReference type="EMBL" id="KAI3810146.1"/>
    </source>
</evidence>
<sequence length="157" mass="17502">MGEGKRSRLILPCANDDGNFMCFICHECFPSAKTLYNHIRSNPCYSHWESVLPEPKQLINCTTVIVRYTLSTPIDLTINKQDCSTRHADLTKFLPEWYVSVGQLTDKRCRSDLVASSAKKIKLADAKNDVVLPEATGGGGNVVFEIDLNDPVVIIED</sequence>
<dbReference type="Proteomes" id="UP001056120">
    <property type="component" value="Linkage Group LG07"/>
</dbReference>
<organism evidence="1 2">
    <name type="scientific">Smallanthus sonchifolius</name>
    <dbReference type="NCBI Taxonomy" id="185202"/>
    <lineage>
        <taxon>Eukaryota</taxon>
        <taxon>Viridiplantae</taxon>
        <taxon>Streptophyta</taxon>
        <taxon>Embryophyta</taxon>
        <taxon>Tracheophyta</taxon>
        <taxon>Spermatophyta</taxon>
        <taxon>Magnoliopsida</taxon>
        <taxon>eudicotyledons</taxon>
        <taxon>Gunneridae</taxon>
        <taxon>Pentapetalae</taxon>
        <taxon>asterids</taxon>
        <taxon>campanulids</taxon>
        <taxon>Asterales</taxon>
        <taxon>Asteraceae</taxon>
        <taxon>Asteroideae</taxon>
        <taxon>Heliantheae alliance</taxon>
        <taxon>Millerieae</taxon>
        <taxon>Smallanthus</taxon>
    </lineage>
</organism>
<reference evidence="2" key="1">
    <citation type="journal article" date="2022" name="Mol. Ecol. Resour.">
        <title>The genomes of chicory, endive, great burdock and yacon provide insights into Asteraceae palaeo-polyploidization history and plant inulin production.</title>
        <authorList>
            <person name="Fan W."/>
            <person name="Wang S."/>
            <person name="Wang H."/>
            <person name="Wang A."/>
            <person name="Jiang F."/>
            <person name="Liu H."/>
            <person name="Zhao H."/>
            <person name="Xu D."/>
            <person name="Zhang Y."/>
        </authorList>
    </citation>
    <scope>NUCLEOTIDE SEQUENCE [LARGE SCALE GENOMIC DNA]</scope>
    <source>
        <strain evidence="2">cv. Yunnan</strain>
    </source>
</reference>
<reference evidence="1 2" key="2">
    <citation type="journal article" date="2022" name="Mol. Ecol. Resour.">
        <title>The genomes of chicory, endive, great burdock and yacon provide insights into Asteraceae paleo-polyploidization history and plant inulin production.</title>
        <authorList>
            <person name="Fan W."/>
            <person name="Wang S."/>
            <person name="Wang H."/>
            <person name="Wang A."/>
            <person name="Jiang F."/>
            <person name="Liu H."/>
            <person name="Zhao H."/>
            <person name="Xu D."/>
            <person name="Zhang Y."/>
        </authorList>
    </citation>
    <scope>NUCLEOTIDE SEQUENCE [LARGE SCALE GENOMIC DNA]</scope>
    <source>
        <strain evidence="2">cv. Yunnan</strain>
        <tissue evidence="1">Leaves</tissue>
    </source>
</reference>
<accession>A0ACB9IRL2</accession>
<protein>
    <submittedName>
        <fullName evidence="1">Uncharacterized protein</fullName>
    </submittedName>
</protein>
<proteinExistence type="predicted"/>
<dbReference type="EMBL" id="CM042024">
    <property type="protein sequence ID" value="KAI3810146.1"/>
    <property type="molecule type" value="Genomic_DNA"/>
</dbReference>
<keyword evidence="2" id="KW-1185">Reference proteome</keyword>
<name>A0ACB9IRL2_9ASTR</name>
<evidence type="ECO:0000313" key="2">
    <source>
        <dbReference type="Proteomes" id="UP001056120"/>
    </source>
</evidence>
<gene>
    <name evidence="1" type="ORF">L1987_19756</name>
</gene>
<comment type="caution">
    <text evidence="1">The sequence shown here is derived from an EMBL/GenBank/DDBJ whole genome shotgun (WGS) entry which is preliminary data.</text>
</comment>